<keyword evidence="3" id="KW-0443">Lipid metabolism</keyword>
<dbReference type="GO" id="GO:0016787">
    <property type="term" value="F:hydrolase activity"/>
    <property type="evidence" value="ECO:0007669"/>
    <property type="project" value="UniProtKB-KW"/>
</dbReference>
<keyword evidence="6" id="KW-0378">Hydrolase</keyword>
<dbReference type="RefSeq" id="WP_021906659.1">
    <property type="nucleotide sequence ID" value="NZ_CP143936.1"/>
</dbReference>
<dbReference type="EC" id="2.8.3.-" evidence="3"/>
<dbReference type="GO" id="GO:0006084">
    <property type="term" value="P:acetyl-CoA metabolic process"/>
    <property type="evidence" value="ECO:0007669"/>
    <property type="project" value="UniProtKB-UniRule"/>
</dbReference>
<dbReference type="Proteomes" id="UP000217549">
    <property type="component" value="Chromosome I"/>
</dbReference>
<organism evidence="6 7">
    <name type="scientific">Anaerobutyricum hallii</name>
    <dbReference type="NCBI Taxonomy" id="39488"/>
    <lineage>
        <taxon>Bacteria</taxon>
        <taxon>Bacillati</taxon>
        <taxon>Bacillota</taxon>
        <taxon>Clostridia</taxon>
        <taxon>Lachnospirales</taxon>
        <taxon>Lachnospiraceae</taxon>
        <taxon>Anaerobutyricum</taxon>
    </lineage>
</organism>
<evidence type="ECO:0000259" key="4">
    <source>
        <dbReference type="Pfam" id="PF02550"/>
    </source>
</evidence>
<keyword evidence="7" id="KW-1185">Reference proteome</keyword>
<comment type="pathway">
    <text evidence="3">Lipid metabolism; butanoate metabolism.</text>
</comment>
<dbReference type="Gene3D" id="3.40.1080.10">
    <property type="entry name" value="Glutaconate Coenzyme A-transferase"/>
    <property type="match status" value="1"/>
</dbReference>
<dbReference type="GO" id="GO:0005737">
    <property type="term" value="C:cytoplasm"/>
    <property type="evidence" value="ECO:0007669"/>
    <property type="project" value="UniProtKB-SubCell"/>
</dbReference>
<feature type="domain" description="Acetyl-CoA hydrolase/transferase C-terminal" evidence="5">
    <location>
        <begin position="279"/>
        <end position="434"/>
    </location>
</feature>
<feature type="active site" description="5-glutamyl coenzyme A thioester intermediate" evidence="3">
    <location>
        <position position="245"/>
    </location>
</feature>
<evidence type="ECO:0000256" key="3">
    <source>
        <dbReference type="HAMAP-Rule" id="MF_03228"/>
    </source>
</evidence>
<keyword evidence="3" id="KW-0963">Cytoplasm</keyword>
<dbReference type="PANTHER" id="PTHR21432">
    <property type="entry name" value="ACETYL-COA HYDROLASE-RELATED"/>
    <property type="match status" value="1"/>
</dbReference>
<dbReference type="SUPFAM" id="SSF100950">
    <property type="entry name" value="NagB/RpiA/CoA transferase-like"/>
    <property type="match status" value="2"/>
</dbReference>
<dbReference type="InterPro" id="IPR026888">
    <property type="entry name" value="AcetylCoA_hyd_C"/>
</dbReference>
<dbReference type="GO" id="GO:0006083">
    <property type="term" value="P:acetate metabolic process"/>
    <property type="evidence" value="ECO:0007669"/>
    <property type="project" value="InterPro"/>
</dbReference>
<evidence type="ECO:0000256" key="1">
    <source>
        <dbReference type="ARBA" id="ARBA00009632"/>
    </source>
</evidence>
<dbReference type="HAMAP" id="MF_03228">
    <property type="entry name" value="But_CoA_trans"/>
    <property type="match status" value="1"/>
</dbReference>
<reference evidence="7" key="1">
    <citation type="submission" date="2017-09" db="EMBL/GenBank/DDBJ databases">
        <authorList>
            <person name="Shetty A S."/>
        </authorList>
    </citation>
    <scope>NUCLEOTIDE SEQUENCE [LARGE SCALE GENOMIC DNA]</scope>
</reference>
<feature type="binding site" evidence="3">
    <location>
        <begin position="220"/>
        <end position="224"/>
    </location>
    <ligand>
        <name>CoA</name>
        <dbReference type="ChEBI" id="CHEBI:57287"/>
    </ligand>
</feature>
<keyword evidence="2 3" id="KW-0808">Transferase</keyword>
<comment type="subcellular location">
    <subcellularLocation>
        <location evidence="3">Cytoplasm</location>
    </subcellularLocation>
</comment>
<comment type="function">
    <text evidence="3">Coenzyme A-transferase that converts butyrate to butyryl-CoA.</text>
</comment>
<feature type="binding site" evidence="3">
    <location>
        <position position="343"/>
    </location>
    <ligand>
        <name>CoA</name>
        <dbReference type="ChEBI" id="CHEBI:57287"/>
    </ligand>
</feature>
<sequence>MLKDFTTEYRQKLCTPEEAVEVVKSGDWVDYTSSLGKPVLLDRALAKRRDELFDVKIRGNLMEGPIEVAECDESQEHFVYHTWHCSAYERKLCDRGLCYYIPMVFHNNAAYYKYFLNVNVVMVSVSPMDKHGYFNYSVNTGVAGPIVQNADIVIVEVNEHMPKIHGGYGECIHVSEVDYIVEGRHEPITTVRRYAPTETDRKIVQNILPYICDGSTLQLGIGSMPNAVGELFAESDLKDLGMHTELCSDAYLHLYKAGKLTNKKKTIDKGKGVFGVAIGSAELYEWLDDNHGVAAYPLEYVNRPDVIAQIDNMVSINSCVSVDLYGQVSSESFGARQISGTGGQLDFLIGASSARGGKAFICMGSTYKDKSGQLFSRVLPQFNGDIITSPRSQVYFLATEYGVINMEGRSTWERAEGLISIAHPDFRDELIKEAEKRKIWRRSNKR</sequence>
<feature type="domain" description="Acetyl-CoA hydrolase/transferase N-terminal" evidence="4">
    <location>
        <begin position="7"/>
        <end position="188"/>
    </location>
</feature>
<gene>
    <name evidence="6" type="ORF">EHLA_3003</name>
</gene>
<dbReference type="PANTHER" id="PTHR21432:SF20">
    <property type="entry name" value="ACETYL-COA HYDROLASE"/>
    <property type="match status" value="1"/>
</dbReference>
<feature type="binding site" evidence="3">
    <location>
        <position position="320"/>
    </location>
    <ligand>
        <name>CoA</name>
        <dbReference type="ChEBI" id="CHEBI:57287"/>
    </ligand>
</feature>
<evidence type="ECO:0000313" key="7">
    <source>
        <dbReference type="Proteomes" id="UP000217549"/>
    </source>
</evidence>
<dbReference type="Gene3D" id="3.30.750.70">
    <property type="entry name" value="4-hydroxybutyrate coenzyme like domains"/>
    <property type="match status" value="1"/>
</dbReference>
<dbReference type="KEGG" id="ehl:EHLA_3003"/>
<dbReference type="Gene3D" id="3.40.1080.20">
    <property type="entry name" value="Acetyl-CoA hydrolase/transferase C-terminal domain"/>
    <property type="match status" value="1"/>
</dbReference>
<dbReference type="AlphaFoldDB" id="A0A285PVD3"/>
<dbReference type="STRING" id="39488.ERS852450_01434"/>
<dbReference type="Pfam" id="PF13336">
    <property type="entry name" value="AcetylCoA_hyd_C"/>
    <property type="match status" value="1"/>
</dbReference>
<keyword evidence="3" id="KW-0276">Fatty acid metabolism</keyword>
<dbReference type="GO" id="GO:0019605">
    <property type="term" value="P:butyrate metabolic process"/>
    <property type="evidence" value="ECO:0007669"/>
    <property type="project" value="UniProtKB-UniRule"/>
</dbReference>
<dbReference type="Pfam" id="PF02550">
    <property type="entry name" value="AcetylCoA_hydro"/>
    <property type="match status" value="1"/>
</dbReference>
<evidence type="ECO:0000256" key="2">
    <source>
        <dbReference type="ARBA" id="ARBA00022679"/>
    </source>
</evidence>
<dbReference type="InterPro" id="IPR037171">
    <property type="entry name" value="NagB/RpiA_transferase-like"/>
</dbReference>
<comment type="catalytic activity">
    <reaction evidence="3">
        <text>butanoate + acetyl-CoA = butanoyl-CoA + acetate</text>
        <dbReference type="Rhea" id="RHEA:30071"/>
        <dbReference type="ChEBI" id="CHEBI:17968"/>
        <dbReference type="ChEBI" id="CHEBI:30089"/>
        <dbReference type="ChEBI" id="CHEBI:57288"/>
        <dbReference type="ChEBI" id="CHEBI:57371"/>
    </reaction>
</comment>
<protein>
    <recommendedName>
        <fullName evidence="3">Probable butyrate:acetyl-CoA coenzyme A-transferase</fullName>
        <shortName evidence="3">Butyrate CoA-transferase</shortName>
        <ecNumber evidence="3">2.8.3.-</ecNumber>
    </recommendedName>
</protein>
<dbReference type="UniPathway" id="UPA00863"/>
<dbReference type="InterPro" id="IPR038460">
    <property type="entry name" value="AcetylCoA_hyd_C_sf"/>
</dbReference>
<dbReference type="EMBL" id="LT907978">
    <property type="protein sequence ID" value="SOB73554.1"/>
    <property type="molecule type" value="Genomic_DNA"/>
</dbReference>
<dbReference type="InterPro" id="IPR023990">
    <property type="entry name" value="Butryl-CoA_acetate_CoA_Tfrase"/>
</dbReference>
<evidence type="ECO:0000313" key="6">
    <source>
        <dbReference type="EMBL" id="SOB73554.1"/>
    </source>
</evidence>
<evidence type="ECO:0000259" key="5">
    <source>
        <dbReference type="Pfam" id="PF13336"/>
    </source>
</evidence>
<proteinExistence type="inferred from homology"/>
<dbReference type="InterPro" id="IPR046433">
    <property type="entry name" value="ActCoA_hydro"/>
</dbReference>
<dbReference type="GO" id="GO:0008775">
    <property type="term" value="F:acetate CoA-transferase activity"/>
    <property type="evidence" value="ECO:0007669"/>
    <property type="project" value="InterPro"/>
</dbReference>
<accession>A0A285PVD3</accession>
<dbReference type="InterPro" id="IPR003702">
    <property type="entry name" value="ActCoA_hydro_N"/>
</dbReference>
<comment type="similarity">
    <text evidence="1 3">Belongs to the acetyl-CoA hydrolase/transferase family.</text>
</comment>
<name>A0A285PVD3_9FIRM</name>